<reference evidence="2 3" key="1">
    <citation type="submission" date="2019-06" db="EMBL/GenBank/DDBJ databases">
        <title>Sequencing the genomes of 1000 actinobacteria strains.</title>
        <authorList>
            <person name="Klenk H.-P."/>
        </authorList>
    </citation>
    <scope>NUCLEOTIDE SEQUENCE [LARGE SCALE GENOMIC DNA]</scope>
    <source>
        <strain evidence="2 3">DSM 18607</strain>
    </source>
</reference>
<protein>
    <submittedName>
        <fullName evidence="2">Alkylhydroperoxidase family enzyme</fullName>
    </submittedName>
</protein>
<dbReference type="Gene3D" id="1.20.1290.10">
    <property type="entry name" value="AhpD-like"/>
    <property type="match status" value="1"/>
</dbReference>
<name>A0A542E2D5_9MICO</name>
<dbReference type="GO" id="GO:0004601">
    <property type="term" value="F:peroxidase activity"/>
    <property type="evidence" value="ECO:0007669"/>
    <property type="project" value="UniProtKB-KW"/>
</dbReference>
<gene>
    <name evidence="2" type="ORF">FB458_2506</name>
</gene>
<evidence type="ECO:0000313" key="3">
    <source>
        <dbReference type="Proteomes" id="UP000317893"/>
    </source>
</evidence>
<evidence type="ECO:0000256" key="1">
    <source>
        <dbReference type="SAM" id="MobiDB-lite"/>
    </source>
</evidence>
<keyword evidence="2" id="KW-0575">Peroxidase</keyword>
<dbReference type="InterPro" id="IPR029032">
    <property type="entry name" value="AhpD-like"/>
</dbReference>
<dbReference type="Proteomes" id="UP000317893">
    <property type="component" value="Unassembled WGS sequence"/>
</dbReference>
<organism evidence="2 3">
    <name type="scientific">Lapillicoccus jejuensis</name>
    <dbReference type="NCBI Taxonomy" id="402171"/>
    <lineage>
        <taxon>Bacteria</taxon>
        <taxon>Bacillati</taxon>
        <taxon>Actinomycetota</taxon>
        <taxon>Actinomycetes</taxon>
        <taxon>Micrococcales</taxon>
        <taxon>Intrasporangiaceae</taxon>
        <taxon>Lapillicoccus</taxon>
    </lineage>
</organism>
<comment type="caution">
    <text evidence="2">The sequence shown here is derived from an EMBL/GenBank/DDBJ whole genome shotgun (WGS) entry which is preliminary data.</text>
</comment>
<evidence type="ECO:0000313" key="2">
    <source>
        <dbReference type="EMBL" id="TQJ09394.1"/>
    </source>
</evidence>
<dbReference type="RefSeq" id="WP_211356026.1">
    <property type="nucleotide sequence ID" value="NZ_BAAAPR010000014.1"/>
</dbReference>
<keyword evidence="3" id="KW-1185">Reference proteome</keyword>
<feature type="region of interest" description="Disordered" evidence="1">
    <location>
        <begin position="1"/>
        <end position="32"/>
    </location>
</feature>
<sequence length="211" mass="22245">MEYDVTTDVRADLGTEPSGSFLAPTPPSEGAQRLGRDDLEQLGYVMNASRLWGRLPAEHDALFALLGGAARTAGLSMRQRGVLVAACASTLGDSYCSLAWGGKLASVADPDVAATVLRGDDTRLDTGERALAQWARTVTADPNGTTPEDLDALRAAGYDDTQVAAITLFVALRVAFSTVNDALGARPDRALVDGLPEVVRDAVTWGRTPEE</sequence>
<keyword evidence="2" id="KW-0560">Oxidoreductase</keyword>
<dbReference type="PANTHER" id="PTHR35446:SF2">
    <property type="entry name" value="CARBOXYMUCONOLACTONE DECARBOXYLASE-LIKE DOMAIN-CONTAINING PROTEIN"/>
    <property type="match status" value="1"/>
</dbReference>
<dbReference type="PANTHER" id="PTHR35446">
    <property type="entry name" value="SI:CH211-175M2.5"/>
    <property type="match status" value="1"/>
</dbReference>
<proteinExistence type="predicted"/>
<dbReference type="EMBL" id="VFMN01000001">
    <property type="protein sequence ID" value="TQJ09394.1"/>
    <property type="molecule type" value="Genomic_DNA"/>
</dbReference>
<dbReference type="AlphaFoldDB" id="A0A542E2D5"/>
<dbReference type="SUPFAM" id="SSF69118">
    <property type="entry name" value="AhpD-like"/>
    <property type="match status" value="1"/>
</dbReference>
<accession>A0A542E2D5</accession>